<evidence type="ECO:0000313" key="1">
    <source>
        <dbReference type="EMBL" id="OGY67098.1"/>
    </source>
</evidence>
<dbReference type="Proteomes" id="UP000177690">
    <property type="component" value="Unassembled WGS sequence"/>
</dbReference>
<dbReference type="SUPFAM" id="SSF53756">
    <property type="entry name" value="UDP-Glycosyltransferase/glycogen phosphorylase"/>
    <property type="match status" value="1"/>
</dbReference>
<comment type="caution">
    <text evidence="1">The sequence shown here is derived from an EMBL/GenBank/DDBJ whole genome shotgun (WGS) entry which is preliminary data.</text>
</comment>
<evidence type="ECO:0008006" key="3">
    <source>
        <dbReference type="Google" id="ProtNLM"/>
    </source>
</evidence>
<dbReference type="STRING" id="1798409.A3I24_02875"/>
<dbReference type="GO" id="GO:0047355">
    <property type="term" value="F:CDP-glycerol glycerophosphotransferase activity"/>
    <property type="evidence" value="ECO:0007669"/>
    <property type="project" value="InterPro"/>
</dbReference>
<evidence type="ECO:0000313" key="2">
    <source>
        <dbReference type="Proteomes" id="UP000177690"/>
    </source>
</evidence>
<dbReference type="InterPro" id="IPR043148">
    <property type="entry name" value="TagF_C"/>
</dbReference>
<proteinExistence type="predicted"/>
<dbReference type="Gene3D" id="3.40.50.12580">
    <property type="match status" value="1"/>
</dbReference>
<reference evidence="1 2" key="1">
    <citation type="journal article" date="2016" name="Nat. Commun.">
        <title>Thousands of microbial genomes shed light on interconnected biogeochemical processes in an aquifer system.</title>
        <authorList>
            <person name="Anantharaman K."/>
            <person name="Brown C.T."/>
            <person name="Hug L.A."/>
            <person name="Sharon I."/>
            <person name="Castelle C.J."/>
            <person name="Probst A.J."/>
            <person name="Thomas B.C."/>
            <person name="Singh A."/>
            <person name="Wilkins M.J."/>
            <person name="Karaoz U."/>
            <person name="Brodie E.L."/>
            <person name="Williams K.H."/>
            <person name="Hubbard S.S."/>
            <person name="Banfield J.F."/>
        </authorList>
    </citation>
    <scope>NUCLEOTIDE SEQUENCE [LARGE SCALE GENOMIC DNA]</scope>
</reference>
<dbReference type="EMBL" id="MHJL01000030">
    <property type="protein sequence ID" value="OGY67098.1"/>
    <property type="molecule type" value="Genomic_DNA"/>
</dbReference>
<organism evidence="1 2">
    <name type="scientific">Candidatus Harrisonbacteria bacterium RIFCSPLOWO2_02_FULL_41_13b</name>
    <dbReference type="NCBI Taxonomy" id="1798409"/>
    <lineage>
        <taxon>Bacteria</taxon>
        <taxon>Candidatus Harrisoniibacteriota</taxon>
    </lineage>
</organism>
<dbReference type="GO" id="GO:0016020">
    <property type="term" value="C:membrane"/>
    <property type="evidence" value="ECO:0007669"/>
    <property type="project" value="InterPro"/>
</dbReference>
<accession>A0A1G1ZQY6</accession>
<protein>
    <recommendedName>
        <fullName evidence="3">UDP-N-acetylglucosamine 2-epimerase domain-containing protein</fullName>
    </recommendedName>
</protein>
<name>A0A1G1ZQY6_9BACT</name>
<sequence length="448" mass="51376">MAEEQKIKTVFITSFFGLIGRNILATNTLKALRNHQDLRIVILTAENKQVQYQKIFGGGNVIVEGVKVLPENWIDGIARVFFNNFSDTAAWRIHRLISRKQGRWFLAPIYWLVSKLGHWYFVRKLARWVDFYFLSHHRYADYFYKYRPSLFFATDVFHPVDVDFIKTAKLLKVRTLGMVRSWDNITTKGLNRVVVDRLVVNTKNIQDEAVQYNDYSLDDVAIVGVPHYDDYVVARRNSREEVLKKLGLDFRKKTIFFAPPSDIYSENNPISIQVIRALSKLDGVQLLIRLYIVGKASLGDLQPIPGRIAIDDPGSSDSFTDVDLTAGDSHLADLLYHSDVVVSFASTLAVDAVVFNRPVVFIGFDGDSRAYWKSLRRFYDYDHQQNILKTGGVKLAKNIEELVGDVKKYLDNPSLDEAGRKKIIEERCWKLDGKSGERLANIILDNLE</sequence>
<gene>
    <name evidence="1" type="ORF">A3I24_02875</name>
</gene>
<dbReference type="InterPro" id="IPR007554">
    <property type="entry name" value="Glycerophosphate_synth"/>
</dbReference>
<dbReference type="Pfam" id="PF04464">
    <property type="entry name" value="Glyphos_transf"/>
    <property type="match status" value="1"/>
</dbReference>
<dbReference type="AlphaFoldDB" id="A0A1G1ZQY6"/>